<dbReference type="AlphaFoldDB" id="A0A3B6NKR1"/>
<dbReference type="Gramene" id="TraesCS6A02G080800.1">
    <property type="protein sequence ID" value="TraesCS6A02G080800.1.cds1"/>
    <property type="gene ID" value="TraesCS6A02G080800"/>
</dbReference>
<sequence>MGSSLEELTKTNVLRPAKRLVGEYQAHRLQDEFVVEDHIKILVRSMAKDLERHHDQGHCLAAFDHRNIQINDKGRGKITGVAYIEKSDVDIKNNYLDLHNVVLNTVFRHFSLKEQLPRERRMLLLLMRKECIGKEYLIRNNVALMPIQLRVLFFQTAYEHVMFFLRDDPAKQKRILDRLPYLNNWTDLLRGNTLLEASLAHKSHDKTTAEGFFTYYRDSNSHRLDRCHLLRTVGCYTAKQFEMNLMVGYTLYLAMLEDSLDKEGELEKLEVHVMF</sequence>
<dbReference type="Gramene" id="TraesCLE_scaffold_024894_01G000100.1">
    <property type="protein sequence ID" value="TraesCLE_scaffold_024894_01G000100.1"/>
    <property type="gene ID" value="TraesCLE_scaffold_024894_01G000100"/>
</dbReference>
<dbReference type="Gramene" id="TraesCS6A03G0183000.1">
    <property type="protein sequence ID" value="TraesCS6A03G0183000.1.CDS1"/>
    <property type="gene ID" value="TraesCS6A03G0183000"/>
</dbReference>
<dbReference type="Gramene" id="TraesROB_scaffold_004693_01G000100.1">
    <property type="protein sequence ID" value="TraesROB_scaffold_004693_01G000100.1"/>
    <property type="gene ID" value="TraesROB_scaffold_004693_01G000100"/>
</dbReference>
<proteinExistence type="predicted"/>
<name>A0A3B6NKR1_WHEAT</name>
<reference evidence="1" key="2">
    <citation type="submission" date="2018-10" db="UniProtKB">
        <authorList>
            <consortium name="EnsemblPlants"/>
        </authorList>
    </citation>
    <scope>IDENTIFICATION</scope>
</reference>
<dbReference type="Gramene" id="TraesCAD_scaffold_027538_01G000100.1">
    <property type="protein sequence ID" value="TraesCAD_scaffold_027538_01G000100.1"/>
    <property type="gene ID" value="TraesCAD_scaffold_027538_01G000100"/>
</dbReference>
<dbReference type="Gramene" id="TraesWEE_scaffold_048921_01G000100.1">
    <property type="protein sequence ID" value="TraesWEE_scaffold_048921_01G000100.1"/>
    <property type="gene ID" value="TraesWEE_scaffold_048921_01G000100"/>
</dbReference>
<dbReference type="PANTHER" id="PTHR35161">
    <property type="entry name" value="OS02G0303100 PROTEIN"/>
    <property type="match status" value="1"/>
</dbReference>
<dbReference type="Gramene" id="TraesRN6A0100146300.1">
    <property type="protein sequence ID" value="TraesRN6A0100146300.1"/>
    <property type="gene ID" value="TraesRN6A0100146300"/>
</dbReference>
<evidence type="ECO:0000313" key="1">
    <source>
        <dbReference type="EnsemblPlants" id="TraesCS6A02G080800.1.cds1"/>
    </source>
</evidence>
<evidence type="ECO:0000313" key="2">
    <source>
        <dbReference type="Proteomes" id="UP000019116"/>
    </source>
</evidence>
<reference evidence="1" key="1">
    <citation type="submission" date="2018-08" db="EMBL/GenBank/DDBJ databases">
        <authorList>
            <person name="Rossello M."/>
        </authorList>
    </citation>
    <scope>NUCLEOTIDE SEQUENCE [LARGE SCALE GENOMIC DNA]</scope>
    <source>
        <strain evidence="1">cv. Chinese Spring</strain>
    </source>
</reference>
<dbReference type="OrthoDB" id="684782at2759"/>
<dbReference type="PANTHER" id="PTHR35161:SF4">
    <property type="entry name" value="OS02G0303100 PROTEIN"/>
    <property type="match status" value="1"/>
</dbReference>
<protein>
    <submittedName>
        <fullName evidence="1">Uncharacterized protein</fullName>
    </submittedName>
</protein>
<dbReference type="Gramene" id="TraesMAC6A03G03260310.1">
    <property type="protein sequence ID" value="TraesMAC6A03G03260310.1.CDS1"/>
    <property type="gene ID" value="TraesMAC6A03G03260310"/>
</dbReference>
<organism evidence="1">
    <name type="scientific">Triticum aestivum</name>
    <name type="common">Wheat</name>
    <dbReference type="NCBI Taxonomy" id="4565"/>
    <lineage>
        <taxon>Eukaryota</taxon>
        <taxon>Viridiplantae</taxon>
        <taxon>Streptophyta</taxon>
        <taxon>Embryophyta</taxon>
        <taxon>Tracheophyta</taxon>
        <taxon>Spermatophyta</taxon>
        <taxon>Magnoliopsida</taxon>
        <taxon>Liliopsida</taxon>
        <taxon>Poales</taxon>
        <taxon>Poaceae</taxon>
        <taxon>BOP clade</taxon>
        <taxon>Pooideae</taxon>
        <taxon>Triticodae</taxon>
        <taxon>Triticeae</taxon>
        <taxon>Triticinae</taxon>
        <taxon>Triticum</taxon>
    </lineage>
</organism>
<dbReference type="Gramene" id="TraesNOR6A03G03292130.1">
    <property type="protein sequence ID" value="TraesNOR6A03G03292130.1.CDS1"/>
    <property type="gene ID" value="TraesNOR6A03G03292130"/>
</dbReference>
<dbReference type="STRING" id="4565.A0A3B6NKR1"/>
<accession>A0A3B6NKR1</accession>
<dbReference type="EnsemblPlants" id="TraesCS6A02G080800.1">
    <property type="protein sequence ID" value="TraesCS6A02G080800.1.cds1"/>
    <property type="gene ID" value="TraesCS6A02G080800"/>
</dbReference>
<dbReference type="Proteomes" id="UP000019116">
    <property type="component" value="Chromosome 6A"/>
</dbReference>
<keyword evidence="2" id="KW-1185">Reference proteome</keyword>
<dbReference type="OMA" id="INQWVVK"/>
<dbReference type="Gramene" id="TraesSTA6A03G03251150.1">
    <property type="protein sequence ID" value="TraesSTA6A03G03251150.1.CDS1"/>
    <property type="gene ID" value="TraesSTA6A03G03251150"/>
</dbReference>